<protein>
    <submittedName>
        <fullName evidence="2">Uncharacterized protein</fullName>
    </submittedName>
</protein>
<evidence type="ECO:0000313" key="3">
    <source>
        <dbReference type="Proteomes" id="UP001176941"/>
    </source>
</evidence>
<feature type="region of interest" description="Disordered" evidence="1">
    <location>
        <begin position="86"/>
        <end position="105"/>
    </location>
</feature>
<sequence>MVTCLQAVLFPWTMGRYLVSPSSWRTWSPSLYREWDRKTITSLHHIGPEKGQRLFLLRACFRGQDGLTLPHTALLHPRCHFLQGPCMRKEKRPSPQAEADPSHST</sequence>
<evidence type="ECO:0000313" key="2">
    <source>
        <dbReference type="EMBL" id="CAI9151110.1"/>
    </source>
</evidence>
<dbReference type="EMBL" id="OX459937">
    <property type="protein sequence ID" value="CAI9151110.1"/>
    <property type="molecule type" value="Genomic_DNA"/>
</dbReference>
<name>A0ABN8XNX7_RANTA</name>
<keyword evidence="3" id="KW-1185">Reference proteome</keyword>
<dbReference type="Proteomes" id="UP001176941">
    <property type="component" value="Chromosome 1"/>
</dbReference>
<accession>A0ABN8XNX7</accession>
<gene>
    <name evidence="2" type="ORF">MRATA1EN1_LOCUS72</name>
</gene>
<evidence type="ECO:0000256" key="1">
    <source>
        <dbReference type="SAM" id="MobiDB-lite"/>
    </source>
</evidence>
<proteinExistence type="predicted"/>
<reference evidence="2" key="1">
    <citation type="submission" date="2023-04" db="EMBL/GenBank/DDBJ databases">
        <authorList>
            <consortium name="ELIXIR-Norway"/>
        </authorList>
    </citation>
    <scope>NUCLEOTIDE SEQUENCE [LARGE SCALE GENOMIC DNA]</scope>
</reference>
<organism evidence="2 3">
    <name type="scientific">Rangifer tarandus platyrhynchus</name>
    <name type="common">Svalbard reindeer</name>
    <dbReference type="NCBI Taxonomy" id="3082113"/>
    <lineage>
        <taxon>Eukaryota</taxon>
        <taxon>Metazoa</taxon>
        <taxon>Chordata</taxon>
        <taxon>Craniata</taxon>
        <taxon>Vertebrata</taxon>
        <taxon>Euteleostomi</taxon>
        <taxon>Mammalia</taxon>
        <taxon>Eutheria</taxon>
        <taxon>Laurasiatheria</taxon>
        <taxon>Artiodactyla</taxon>
        <taxon>Ruminantia</taxon>
        <taxon>Pecora</taxon>
        <taxon>Cervidae</taxon>
        <taxon>Odocoileinae</taxon>
        <taxon>Rangifer</taxon>
    </lineage>
</organism>